<dbReference type="InterPro" id="IPR051710">
    <property type="entry name" value="Phosphatase_SH3-domain"/>
</dbReference>
<dbReference type="Pfam" id="PF00300">
    <property type="entry name" value="His_Phos_1"/>
    <property type="match status" value="1"/>
</dbReference>
<dbReference type="AlphaFoldDB" id="A0A2S5BF36"/>
<dbReference type="SMART" id="SM00855">
    <property type="entry name" value="PGAM"/>
    <property type="match status" value="1"/>
</dbReference>
<evidence type="ECO:0000256" key="1">
    <source>
        <dbReference type="SAM" id="MobiDB-lite"/>
    </source>
</evidence>
<protein>
    <submittedName>
        <fullName evidence="2">Uncharacterized protein</fullName>
    </submittedName>
</protein>
<dbReference type="Gene3D" id="3.40.50.1240">
    <property type="entry name" value="Phosphoglycerate mutase-like"/>
    <property type="match status" value="1"/>
</dbReference>
<accession>A0A2S5BF36</accession>
<evidence type="ECO:0000313" key="2">
    <source>
        <dbReference type="EMBL" id="POY75370.1"/>
    </source>
</evidence>
<organism evidence="2 3">
    <name type="scientific">Rhodotorula taiwanensis</name>
    <dbReference type="NCBI Taxonomy" id="741276"/>
    <lineage>
        <taxon>Eukaryota</taxon>
        <taxon>Fungi</taxon>
        <taxon>Dikarya</taxon>
        <taxon>Basidiomycota</taxon>
        <taxon>Pucciniomycotina</taxon>
        <taxon>Microbotryomycetes</taxon>
        <taxon>Sporidiobolales</taxon>
        <taxon>Sporidiobolaceae</taxon>
        <taxon>Rhodotorula</taxon>
    </lineage>
</organism>
<keyword evidence="3" id="KW-1185">Reference proteome</keyword>
<reference evidence="2 3" key="1">
    <citation type="journal article" date="2018" name="Front. Microbiol.">
        <title>Prospects for Fungal Bioremediation of Acidic Radioactive Waste Sites: Characterization and Genome Sequence of Rhodotorula taiwanensis MD1149.</title>
        <authorList>
            <person name="Tkavc R."/>
            <person name="Matrosova V.Y."/>
            <person name="Grichenko O.E."/>
            <person name="Gostincar C."/>
            <person name="Volpe R.P."/>
            <person name="Klimenkova P."/>
            <person name="Gaidamakova E.K."/>
            <person name="Zhou C.E."/>
            <person name="Stewart B.J."/>
            <person name="Lyman M.G."/>
            <person name="Malfatti S.A."/>
            <person name="Rubinfeld B."/>
            <person name="Courtot M."/>
            <person name="Singh J."/>
            <person name="Dalgard C.L."/>
            <person name="Hamilton T."/>
            <person name="Frey K.G."/>
            <person name="Gunde-Cimerman N."/>
            <person name="Dugan L."/>
            <person name="Daly M.J."/>
        </authorList>
    </citation>
    <scope>NUCLEOTIDE SEQUENCE [LARGE SCALE GENOMIC DNA]</scope>
    <source>
        <strain evidence="2 3">MD1149</strain>
    </source>
</reference>
<dbReference type="PANTHER" id="PTHR16469">
    <property type="entry name" value="UBIQUITIN-ASSOCIATED AND SH3 DOMAIN-CONTAINING BA-RELATED"/>
    <property type="match status" value="1"/>
</dbReference>
<proteinExistence type="predicted"/>
<dbReference type="STRING" id="741276.A0A2S5BF36"/>
<feature type="compositionally biased region" description="Polar residues" evidence="1">
    <location>
        <begin position="308"/>
        <end position="318"/>
    </location>
</feature>
<gene>
    <name evidence="2" type="ORF">BMF94_1600</name>
</gene>
<comment type="caution">
    <text evidence="2">The sequence shown here is derived from an EMBL/GenBank/DDBJ whole genome shotgun (WGS) entry which is preliminary data.</text>
</comment>
<evidence type="ECO:0000313" key="3">
    <source>
        <dbReference type="Proteomes" id="UP000237144"/>
    </source>
</evidence>
<dbReference type="CDD" id="cd07067">
    <property type="entry name" value="HP_PGM_like"/>
    <property type="match status" value="1"/>
</dbReference>
<dbReference type="Proteomes" id="UP000237144">
    <property type="component" value="Unassembled WGS sequence"/>
</dbReference>
<dbReference type="InterPro" id="IPR013078">
    <property type="entry name" value="His_Pase_superF_clade-1"/>
</dbReference>
<dbReference type="EMBL" id="PJQD01000017">
    <property type="protein sequence ID" value="POY75370.1"/>
    <property type="molecule type" value="Genomic_DNA"/>
</dbReference>
<dbReference type="InterPro" id="IPR029033">
    <property type="entry name" value="His_PPase_superfam"/>
</dbReference>
<feature type="region of interest" description="Disordered" evidence="1">
    <location>
        <begin position="290"/>
        <end position="318"/>
    </location>
</feature>
<name>A0A2S5BF36_9BASI</name>
<dbReference type="PANTHER" id="PTHR16469:SF51">
    <property type="entry name" value="TRANSCRIPTION FACTOR TAU 55 KDA SUBUNIT"/>
    <property type="match status" value="1"/>
</dbReference>
<dbReference type="SUPFAM" id="SSF53254">
    <property type="entry name" value="Phosphoglycerate mutase-like"/>
    <property type="match status" value="1"/>
</dbReference>
<dbReference type="OrthoDB" id="414418at2759"/>
<sequence>MLESIYVCRHGFRLSWETQLWTPPTGIPRDPPLSKHGVDQAKELAQFLKRDLGIESPEHARSQGVAILSSPLYRCVQTATPVAEALGLPIMIEPGLAEWYLPVRKGLHPALASPSLLKRHFPLVDDSDAWTPLLVPPRVGESMRAIHLRAARLSKLLTAALAAKGIRKVILFTHAATQIALCRALAGDVQEGDPVLSQGAIEPGQEEQLGLWNDDERLSVAAATCSVSKFSAATTTTTTREAWQREWDGRTDFLERGEERRWDFTFVEEIAEDGIDDSTGKEISVTKSDAYKHLPTAAPHETAGHARAQSSQQVEGKL</sequence>